<dbReference type="OrthoDB" id="10256089at2759"/>
<dbReference type="FunFam" id="1.20.900.10:FF:000008">
    <property type="entry name" value="rho guanine nucleotide exchange factor 25"/>
    <property type="match status" value="1"/>
</dbReference>
<dbReference type="InterPro" id="IPR001331">
    <property type="entry name" value="GDS_CDC24_CS"/>
</dbReference>
<feature type="domain" description="DH" evidence="6">
    <location>
        <begin position="5"/>
        <end position="183"/>
    </location>
</feature>
<dbReference type="Proteomes" id="UP000053766">
    <property type="component" value="Unassembled WGS sequence"/>
</dbReference>
<reference evidence="8" key="2">
    <citation type="journal article" date="2016" name="Sci. Rep.">
        <title>Dictyocaulus viviparus genome, variome and transcriptome elucidate lungworm biology and support future intervention.</title>
        <authorList>
            <person name="McNulty S.N."/>
            <person name="Strube C."/>
            <person name="Rosa B.A."/>
            <person name="Martin J.C."/>
            <person name="Tyagi R."/>
            <person name="Choi Y.J."/>
            <person name="Wang Q."/>
            <person name="Hallsworth Pepin K."/>
            <person name="Zhang X."/>
            <person name="Ozersky P."/>
            <person name="Wilson R.K."/>
            <person name="Sternberg P.W."/>
            <person name="Gasser R.B."/>
            <person name="Mitreva M."/>
        </authorList>
    </citation>
    <scope>NUCLEOTIDE SEQUENCE [LARGE SCALE GENOMIC DNA]</scope>
    <source>
        <strain evidence="8">HannoverDv2000</strain>
    </source>
</reference>
<dbReference type="Gene3D" id="1.20.900.10">
    <property type="entry name" value="Dbl homology (DH) domain"/>
    <property type="match status" value="1"/>
</dbReference>
<evidence type="ECO:0000313" key="8">
    <source>
        <dbReference type="Proteomes" id="UP000053766"/>
    </source>
</evidence>
<dbReference type="InterPro" id="IPR051336">
    <property type="entry name" value="RhoGEF_Guanine_NuclExch_SF"/>
</dbReference>
<dbReference type="GO" id="GO:0005085">
    <property type="term" value="F:guanyl-nucleotide exchange factor activity"/>
    <property type="evidence" value="ECO:0007669"/>
    <property type="project" value="UniProtKB-KW"/>
</dbReference>
<proteinExistence type="predicted"/>
<dbReference type="InterPro" id="IPR011993">
    <property type="entry name" value="PH-like_dom_sf"/>
</dbReference>
<protein>
    <submittedName>
        <fullName evidence="7">RhoGEF domain protein</fullName>
    </submittedName>
</protein>
<dbReference type="GO" id="GO:0007411">
    <property type="term" value="P:axon guidance"/>
    <property type="evidence" value="ECO:0007669"/>
    <property type="project" value="TreeGrafter"/>
</dbReference>
<dbReference type="GO" id="GO:0019898">
    <property type="term" value="C:extrinsic component of membrane"/>
    <property type="evidence" value="ECO:0007669"/>
    <property type="project" value="TreeGrafter"/>
</dbReference>
<dbReference type="SUPFAM" id="SSF50729">
    <property type="entry name" value="PH domain-like"/>
    <property type="match status" value="1"/>
</dbReference>
<feature type="compositionally biased region" description="Low complexity" evidence="4">
    <location>
        <begin position="361"/>
        <end position="380"/>
    </location>
</feature>
<dbReference type="PROSITE" id="PS50003">
    <property type="entry name" value="PH_DOMAIN"/>
    <property type="match status" value="1"/>
</dbReference>
<feature type="compositionally biased region" description="Low complexity" evidence="4">
    <location>
        <begin position="394"/>
        <end position="403"/>
    </location>
</feature>
<keyword evidence="8" id="KW-1185">Reference proteome</keyword>
<dbReference type="InterPro" id="IPR001849">
    <property type="entry name" value="PH_domain"/>
</dbReference>
<dbReference type="STRING" id="29172.A0A0D8Y6I3"/>
<evidence type="ECO:0000313" key="7">
    <source>
        <dbReference type="EMBL" id="KJH51604.1"/>
    </source>
</evidence>
<dbReference type="EMBL" id="KN716180">
    <property type="protein sequence ID" value="KJH51604.1"/>
    <property type="molecule type" value="Genomic_DNA"/>
</dbReference>
<keyword evidence="3" id="KW-0344">Guanine-nucleotide releasing factor</keyword>
<reference evidence="7 8" key="1">
    <citation type="submission" date="2013-11" db="EMBL/GenBank/DDBJ databases">
        <title>Draft genome of the bovine lungworm Dictyocaulus viviparus.</title>
        <authorList>
            <person name="Mitreva M."/>
        </authorList>
    </citation>
    <scope>NUCLEOTIDE SEQUENCE [LARGE SCALE GENOMIC DNA]</scope>
    <source>
        <strain evidence="7 8">HannoverDv2000</strain>
    </source>
</reference>
<dbReference type="PROSITE" id="PS50010">
    <property type="entry name" value="DH_2"/>
    <property type="match status" value="1"/>
</dbReference>
<evidence type="ECO:0000256" key="2">
    <source>
        <dbReference type="ARBA" id="ARBA00022490"/>
    </source>
</evidence>
<dbReference type="PANTHER" id="PTHR22826:SF106">
    <property type="entry name" value="TRIO, ISOFORM A"/>
    <property type="match status" value="1"/>
</dbReference>
<dbReference type="SMART" id="SM00233">
    <property type="entry name" value="PH"/>
    <property type="match status" value="1"/>
</dbReference>
<dbReference type="PANTHER" id="PTHR22826">
    <property type="entry name" value="RHO GUANINE EXCHANGE FACTOR-RELATED"/>
    <property type="match status" value="1"/>
</dbReference>
<feature type="domain" description="PH" evidence="5">
    <location>
        <begin position="201"/>
        <end position="309"/>
    </location>
</feature>
<dbReference type="InterPro" id="IPR000219">
    <property type="entry name" value="DH_dom"/>
</dbReference>
<comment type="subcellular location">
    <subcellularLocation>
        <location evidence="1">Cytoplasm</location>
    </subcellularLocation>
</comment>
<dbReference type="InterPro" id="IPR055251">
    <property type="entry name" value="SOS1_NGEF_PH"/>
</dbReference>
<dbReference type="PROSITE" id="PS00741">
    <property type="entry name" value="DH_1"/>
    <property type="match status" value="1"/>
</dbReference>
<evidence type="ECO:0000256" key="3">
    <source>
        <dbReference type="ARBA" id="ARBA00022658"/>
    </source>
</evidence>
<dbReference type="InterPro" id="IPR035899">
    <property type="entry name" value="DBL_dom_sf"/>
</dbReference>
<dbReference type="SMART" id="SM00325">
    <property type="entry name" value="RhoGEF"/>
    <property type="match status" value="1"/>
</dbReference>
<sequence length="414" mass="46057">MLKFQFSYVLMELVETEKDYVRDLSSVVDGYIANLERMGLPEDLIGKDKIIFANIGQILDFHKNSFLKEIEKCLDNYEIAGSAFVKYKGRLETMYVRYCQNKPKSDYLVSQEDFEQFFAETKAKLGHKVALCDLLIKPVQRIMKYQLLLKDILKFTERAKERTEILKKALAVMQVVPKACDDMMQVGRLQNFDGSLNAQGKLIYQGTLSVSDNQAGTSQKPKDRRIFLFEQSVIIADHIPPKKEFGNPIYIFKNQIMVNKMLFESSVADDPLKFIIRSSDPAQPTAFIATAQTIEEKNEWVRYIGEQLDQQKRMLAALVDPRRFMGGTIEDLGGAMSGLGLGSDGKKSPSTCAAVGGAGTGSSRFGSGTSKVCSQPSSKPESPKKESKGGKLFGFGKKSSTKSPTSPPAVGKLK</sequence>
<dbReference type="Gene3D" id="2.30.29.30">
    <property type="entry name" value="Pleckstrin-homology domain (PH domain)/Phosphotyrosine-binding domain (PTB)"/>
    <property type="match status" value="1"/>
</dbReference>
<dbReference type="CDD" id="cd00160">
    <property type="entry name" value="RhoGEF"/>
    <property type="match status" value="1"/>
</dbReference>
<dbReference type="GO" id="GO:0035556">
    <property type="term" value="P:intracellular signal transduction"/>
    <property type="evidence" value="ECO:0007669"/>
    <property type="project" value="InterPro"/>
</dbReference>
<dbReference type="Pfam" id="PF22697">
    <property type="entry name" value="SOS1_NGEF_PH"/>
    <property type="match status" value="1"/>
</dbReference>
<dbReference type="Pfam" id="PF00621">
    <property type="entry name" value="RhoGEF"/>
    <property type="match status" value="1"/>
</dbReference>
<organism evidence="7 8">
    <name type="scientific">Dictyocaulus viviparus</name>
    <name type="common">Bovine lungworm</name>
    <dbReference type="NCBI Taxonomy" id="29172"/>
    <lineage>
        <taxon>Eukaryota</taxon>
        <taxon>Metazoa</taxon>
        <taxon>Ecdysozoa</taxon>
        <taxon>Nematoda</taxon>
        <taxon>Chromadorea</taxon>
        <taxon>Rhabditida</taxon>
        <taxon>Rhabditina</taxon>
        <taxon>Rhabditomorpha</taxon>
        <taxon>Strongyloidea</taxon>
        <taxon>Metastrongylidae</taxon>
        <taxon>Dictyocaulus</taxon>
    </lineage>
</organism>
<evidence type="ECO:0000256" key="4">
    <source>
        <dbReference type="SAM" id="MobiDB-lite"/>
    </source>
</evidence>
<name>A0A0D8Y6I3_DICVI</name>
<feature type="region of interest" description="Disordered" evidence="4">
    <location>
        <begin position="346"/>
        <end position="414"/>
    </location>
</feature>
<evidence type="ECO:0000259" key="5">
    <source>
        <dbReference type="PROSITE" id="PS50003"/>
    </source>
</evidence>
<evidence type="ECO:0000256" key="1">
    <source>
        <dbReference type="ARBA" id="ARBA00004496"/>
    </source>
</evidence>
<keyword evidence="2" id="KW-0963">Cytoplasm</keyword>
<dbReference type="AlphaFoldDB" id="A0A0D8Y6I3"/>
<dbReference type="GO" id="GO:0005737">
    <property type="term" value="C:cytoplasm"/>
    <property type="evidence" value="ECO:0007669"/>
    <property type="project" value="UniProtKB-SubCell"/>
</dbReference>
<gene>
    <name evidence="7" type="ORF">DICVIV_02237</name>
</gene>
<accession>A0A0D8Y6I3</accession>
<dbReference type="SUPFAM" id="SSF48065">
    <property type="entry name" value="DBL homology domain (DH-domain)"/>
    <property type="match status" value="1"/>
</dbReference>
<evidence type="ECO:0000259" key="6">
    <source>
        <dbReference type="PROSITE" id="PS50010"/>
    </source>
</evidence>